<protein>
    <recommendedName>
        <fullName evidence="11">Spectrin beta chain-like protein</fullName>
    </recommendedName>
</protein>
<name>A0A1Y3B8R7_EURMA</name>
<keyword evidence="10" id="KW-1185">Reference proteome</keyword>
<evidence type="ECO:0000256" key="7">
    <source>
        <dbReference type="ARBA" id="ARBA00023212"/>
    </source>
</evidence>
<dbReference type="Pfam" id="PF00435">
    <property type="entry name" value="Spectrin"/>
    <property type="match status" value="5"/>
</dbReference>
<dbReference type="AlphaFoldDB" id="A0A1Y3B8R7"/>
<comment type="similarity">
    <text evidence="2">Belongs to the spectrin family.</text>
</comment>
<dbReference type="OrthoDB" id="9942256at2759"/>
<evidence type="ECO:0000256" key="3">
    <source>
        <dbReference type="ARBA" id="ARBA00022467"/>
    </source>
</evidence>
<evidence type="ECO:0000256" key="5">
    <source>
        <dbReference type="ARBA" id="ARBA00022737"/>
    </source>
</evidence>
<evidence type="ECO:0000256" key="4">
    <source>
        <dbReference type="ARBA" id="ARBA00022490"/>
    </source>
</evidence>
<dbReference type="Proteomes" id="UP000194236">
    <property type="component" value="Unassembled WGS sequence"/>
</dbReference>
<evidence type="ECO:0000313" key="9">
    <source>
        <dbReference type="EMBL" id="OTF76298.1"/>
    </source>
</evidence>
<organism evidence="9 10">
    <name type="scientific">Euroglyphus maynei</name>
    <name type="common">Mayne's house dust mite</name>
    <dbReference type="NCBI Taxonomy" id="6958"/>
    <lineage>
        <taxon>Eukaryota</taxon>
        <taxon>Metazoa</taxon>
        <taxon>Ecdysozoa</taxon>
        <taxon>Arthropoda</taxon>
        <taxon>Chelicerata</taxon>
        <taxon>Arachnida</taxon>
        <taxon>Acari</taxon>
        <taxon>Acariformes</taxon>
        <taxon>Sarcoptiformes</taxon>
        <taxon>Astigmata</taxon>
        <taxon>Psoroptidia</taxon>
        <taxon>Analgoidea</taxon>
        <taxon>Pyroglyphidae</taxon>
        <taxon>Pyroglyphinae</taxon>
        <taxon>Euroglyphus</taxon>
    </lineage>
</organism>
<sequence>LDDLLTKWEELKDLSRNICEGFEEAKDIYEFNKNVDLVESWIREKELMIQFNDTGEDYEHCTALLKKLDDVGTGLKVDEDEIHQINHLADKLINQCKNENQVDEKRLSLNEKWKQLQQKIADYRQRLINALEIHSLNRDLDEVNERLMEKHLLASKECDAKNLSSAENEQRKHLSLCNDIYGIDNHFKNINDNDVRRLIGKNPELMEKSRTKIQNIQDNLRKLSQECSTKDEKLKFAVKLHKFFDSIKEYENWASIILVNKLSKTFTSENILQAENELQDHGYVKDELLAKKQNNKNLKEYGLSLLQELKQNENENQLQIQKLQECLENNDELQRKLDQAWEDKSNYLKQCKQLHNFNELYKQADSWLTMKEAFLTNDDLGSNLTAVKDLLKKHDSFVQSFAGHQRIVDLSTFAQQLFEQKHFDLHNIQMKHDEILERRDKLLELAKIRKNKLEDSKLYFKFLQNYNEIHGWLTEKIKVANDESYRESINLLSKKQKHAAFEAEINSNKGRIDELLGEGENLINNSHFRSEEIKSNLDNIKKLYRQLNDSATFKRNRLNEAYQALQFFRLCDVLSLWIKDIEAILSDQDNGKDLSSVRNLLKKHQLLENDVHNHNENIENIKDQLAHFQRSNHFQIDEIEEKGKS</sequence>
<proteinExistence type="inferred from homology"/>
<dbReference type="EMBL" id="MUJZ01038179">
    <property type="protein sequence ID" value="OTF76298.1"/>
    <property type="molecule type" value="Genomic_DNA"/>
</dbReference>
<keyword evidence="6" id="KW-0009">Actin-binding</keyword>
<dbReference type="FunFam" id="1.20.58.60:FF:000007">
    <property type="entry name" value="Spectrin alpha chain non-erythrocytic 1"/>
    <property type="match status" value="1"/>
</dbReference>
<gene>
    <name evidence="9" type="ORF">BLA29_003642</name>
</gene>
<dbReference type="GO" id="GO:0051693">
    <property type="term" value="P:actin filament capping"/>
    <property type="evidence" value="ECO:0007669"/>
    <property type="project" value="UniProtKB-KW"/>
</dbReference>
<dbReference type="InterPro" id="IPR002017">
    <property type="entry name" value="Spectrin_repeat"/>
</dbReference>
<evidence type="ECO:0000313" key="10">
    <source>
        <dbReference type="Proteomes" id="UP000194236"/>
    </source>
</evidence>
<keyword evidence="5" id="KW-0677">Repeat</keyword>
<feature type="coiled-coil region" evidence="8">
    <location>
        <begin position="206"/>
        <end position="233"/>
    </location>
</feature>
<evidence type="ECO:0000256" key="6">
    <source>
        <dbReference type="ARBA" id="ARBA00023203"/>
    </source>
</evidence>
<evidence type="ECO:0000256" key="1">
    <source>
        <dbReference type="ARBA" id="ARBA00004245"/>
    </source>
</evidence>
<dbReference type="Gene3D" id="1.20.58.60">
    <property type="match status" value="5"/>
</dbReference>
<dbReference type="GO" id="GO:0005737">
    <property type="term" value="C:cytoplasm"/>
    <property type="evidence" value="ECO:0007669"/>
    <property type="project" value="UniProtKB-ARBA"/>
</dbReference>
<comment type="caution">
    <text evidence="9">The sequence shown here is derived from an EMBL/GenBank/DDBJ whole genome shotgun (WGS) entry which is preliminary data.</text>
</comment>
<dbReference type="GO" id="GO:0005856">
    <property type="term" value="C:cytoskeleton"/>
    <property type="evidence" value="ECO:0007669"/>
    <property type="project" value="UniProtKB-SubCell"/>
</dbReference>
<feature type="coiled-coil region" evidence="8">
    <location>
        <begin position="306"/>
        <end position="343"/>
    </location>
</feature>
<keyword evidence="7" id="KW-0206">Cytoskeleton</keyword>
<evidence type="ECO:0000256" key="2">
    <source>
        <dbReference type="ARBA" id="ARBA00006826"/>
    </source>
</evidence>
<dbReference type="PANTHER" id="PTHR11915">
    <property type="entry name" value="SPECTRIN/FILAMIN RELATED CYTOSKELETAL PROTEIN"/>
    <property type="match status" value="1"/>
</dbReference>
<feature type="non-terminal residue" evidence="9">
    <location>
        <position position="1"/>
    </location>
</feature>
<comment type="subcellular location">
    <subcellularLocation>
        <location evidence="1">Cytoplasm</location>
        <location evidence="1">Cytoskeleton</location>
    </subcellularLocation>
</comment>
<evidence type="ECO:0000256" key="8">
    <source>
        <dbReference type="SAM" id="Coils"/>
    </source>
</evidence>
<reference evidence="9 10" key="1">
    <citation type="submission" date="2017-03" db="EMBL/GenBank/DDBJ databases">
        <title>Genome Survey of Euroglyphus maynei.</title>
        <authorList>
            <person name="Arlian L.G."/>
            <person name="Morgan M.S."/>
            <person name="Rider S.D."/>
        </authorList>
    </citation>
    <scope>NUCLEOTIDE SEQUENCE [LARGE SCALE GENOMIC DNA]</scope>
    <source>
        <strain evidence="9">Arlian Lab</strain>
        <tissue evidence="9">Whole body</tissue>
    </source>
</reference>
<dbReference type="SUPFAM" id="SSF46966">
    <property type="entry name" value="Spectrin repeat"/>
    <property type="match status" value="5"/>
</dbReference>
<feature type="coiled-coil region" evidence="8">
    <location>
        <begin position="597"/>
        <end position="631"/>
    </location>
</feature>
<dbReference type="CDD" id="cd00176">
    <property type="entry name" value="SPEC"/>
    <property type="match status" value="3"/>
</dbReference>
<dbReference type="SMART" id="SM00150">
    <property type="entry name" value="SPEC"/>
    <property type="match status" value="6"/>
</dbReference>
<dbReference type="InterPro" id="IPR018159">
    <property type="entry name" value="Spectrin/alpha-actinin"/>
</dbReference>
<keyword evidence="4" id="KW-0963">Cytoplasm</keyword>
<keyword evidence="3" id="KW-0117">Actin capping</keyword>
<accession>A0A1Y3B8R7</accession>
<dbReference type="GO" id="GO:0003779">
    <property type="term" value="F:actin binding"/>
    <property type="evidence" value="ECO:0007669"/>
    <property type="project" value="UniProtKB-KW"/>
</dbReference>
<keyword evidence="8" id="KW-0175">Coiled coil</keyword>
<evidence type="ECO:0008006" key="11">
    <source>
        <dbReference type="Google" id="ProtNLM"/>
    </source>
</evidence>